<sequence length="59" mass="6823">MPKYRVIVECRNEGGTDIHCWSGIEAPNGAEAEHLAVQRAARYYPEFDEFEPVRTEVQR</sequence>
<dbReference type="Proteomes" id="UP000220752">
    <property type="component" value="Unassembled WGS sequence"/>
</dbReference>
<gene>
    <name evidence="1" type="ORF">CGS46_13290</name>
</gene>
<protein>
    <submittedName>
        <fullName evidence="1">Uncharacterized protein</fullName>
    </submittedName>
</protein>
<accession>A0A2A6Z810</accession>
<proteinExistence type="predicted"/>
<evidence type="ECO:0000313" key="2">
    <source>
        <dbReference type="Proteomes" id="UP000220752"/>
    </source>
</evidence>
<keyword evidence="2" id="KW-1185">Reference proteome</keyword>
<reference evidence="1 2" key="1">
    <citation type="journal article" date="2017" name="Front. Microbiol.">
        <title>New Insights into the Diversity of the Genus Faecalibacterium.</title>
        <authorList>
            <person name="Benevides L."/>
            <person name="Burman S."/>
            <person name="Martin R."/>
            <person name="Robert V."/>
            <person name="Thomas M."/>
            <person name="Miquel S."/>
            <person name="Chain F."/>
            <person name="Sokol H."/>
            <person name="Bermudez-Humaran L.G."/>
            <person name="Morrison M."/>
            <person name="Langella P."/>
            <person name="Azevedo V.A."/>
            <person name="Chatel J.M."/>
            <person name="Soares S."/>
        </authorList>
    </citation>
    <scope>NUCLEOTIDE SEQUENCE [LARGE SCALE GENOMIC DNA]</scope>
    <source>
        <strain evidence="2">CNCM I-4540</strain>
    </source>
</reference>
<dbReference type="AlphaFoldDB" id="A0A2A6Z810"/>
<organism evidence="1 2">
    <name type="scientific">Faecalibacterium langellae</name>
    <dbReference type="NCBI Taxonomy" id="3435293"/>
    <lineage>
        <taxon>Bacteria</taxon>
        <taxon>Bacillati</taxon>
        <taxon>Bacillota</taxon>
        <taxon>Clostridia</taxon>
        <taxon>Eubacteriales</taxon>
        <taxon>Oscillospiraceae</taxon>
        <taxon>Faecalibacterium</taxon>
    </lineage>
</organism>
<evidence type="ECO:0000313" key="1">
    <source>
        <dbReference type="EMBL" id="PDX57489.1"/>
    </source>
</evidence>
<comment type="caution">
    <text evidence="1">The sequence shown here is derived from an EMBL/GenBank/DDBJ whole genome shotgun (WGS) entry which is preliminary data.</text>
</comment>
<dbReference type="EMBL" id="NMTQ01000037">
    <property type="protein sequence ID" value="PDX57489.1"/>
    <property type="molecule type" value="Genomic_DNA"/>
</dbReference>
<name>A0A2A6Z810_9FIRM</name>